<evidence type="ECO:0000313" key="5">
    <source>
        <dbReference type="Proteomes" id="UP000223795"/>
    </source>
</evidence>
<keyword evidence="5" id="KW-1185">Reference proteome</keyword>
<evidence type="ECO:0000256" key="3">
    <source>
        <dbReference type="ARBA" id="ARBA00023219"/>
    </source>
</evidence>
<dbReference type="Pfam" id="PF04860">
    <property type="entry name" value="Phage_portal"/>
    <property type="match status" value="1"/>
</dbReference>
<evidence type="ECO:0000256" key="1">
    <source>
        <dbReference type="ARBA" id="ARBA00022950"/>
    </source>
</evidence>
<keyword evidence="1" id="KW-1188">Viral release from host cell</keyword>
<dbReference type="Proteomes" id="UP000223795">
    <property type="component" value="Segment"/>
</dbReference>
<organism evidence="4 5">
    <name type="scientific">Propionibacterium phage Anatole</name>
    <dbReference type="NCBI Taxonomy" id="1897531"/>
    <lineage>
        <taxon>Viruses</taxon>
        <taxon>Duplodnaviria</taxon>
        <taxon>Heunggongvirae</taxon>
        <taxon>Uroviricota</taxon>
        <taxon>Caudoviricetes</taxon>
        <taxon>Anatolevirus</taxon>
        <taxon>Anatolevirus anatole</taxon>
    </lineage>
</organism>
<dbReference type="KEGG" id="vg:40072351"/>
<keyword evidence="2" id="KW-1162">Viral penetration into host cytoplasm</keyword>
<keyword evidence="2" id="KW-1171">Viral genome ejection through host cell envelope</keyword>
<accession>A0A1D8ET60</accession>
<protein>
    <submittedName>
        <fullName evidence="4">Portal protein</fullName>
    </submittedName>
</protein>
<evidence type="ECO:0000313" key="4">
    <source>
        <dbReference type="EMBL" id="AOT24243.1"/>
    </source>
</evidence>
<dbReference type="GeneID" id="40072351"/>
<sequence length="477" mass="52501">MSILSSLKELLTRPLWQVGISPVLTPDTVLGQSPEQLFRSQANLRTVVDFQARNVAQLGLQFFERVSDTDRRRVTDDPLIKLLKRPNGRMTGYELLDDLVHSLALHDVAFWLLAEDADSESGWVINPIPATWVVGQSGGDLFAPGTYIVDPGNGMRTEIPADQMLVFHGWNPSDPTLGVSRVEALKDILAEQVEAWVFRRQLWKRGGRVGAYLTRPKDAPSWDKESRGRFMSGWKEFQASGAKAGSTPVLEDGMEMKRVGFTAHEEEWSSVAKLSLATVAQVFQINPVMVGLLEGATLANTREFRKMLYSETLGPLLSFISDRINAFLVPRISKVADGYVEFNIASKLQGDFEEQASVLSTSTGAPWMTVNEARARQNLPRKDGGDDLVVPLNVIKGGQASPQDGGDPLPAVNGVVSESKRRQDRIIATKAGADVPVDWGRWEKELTADLVVKAGLDQVNAAVTARDVVQATRQENQ</sequence>
<keyword evidence="1" id="KW-0118">Viral capsid assembly</keyword>
<name>A0A1D8ET60_9CAUD</name>
<dbReference type="InterPro" id="IPR006944">
    <property type="entry name" value="Phage/GTA_portal"/>
</dbReference>
<dbReference type="EMBL" id="KX620748">
    <property type="protein sequence ID" value="AOT24243.1"/>
    <property type="molecule type" value="Genomic_DNA"/>
</dbReference>
<keyword evidence="3" id="KW-0231">Viral genome packaging</keyword>
<proteinExistence type="predicted"/>
<keyword evidence="2" id="KW-1160">Virus entry into host cell</keyword>
<reference evidence="4 5" key="1">
    <citation type="submission" date="2016-07" db="EMBL/GenBank/DDBJ databases">
        <authorList>
            <person name="Modlin R.L."/>
            <person name="Cheng L.S."/>
            <person name="Marinelli L.J."/>
            <person name="Grosset N."/>
            <person name="Gautier M."/>
            <person name="Fitz-Gibbon S."/>
            <person name="Pellegrini M."/>
            <person name="Bowman C.A."/>
            <person name="Russell D.A."/>
            <person name="Jacobs-Sera D."/>
            <person name="Hatfull G.F."/>
        </authorList>
    </citation>
    <scope>NUCLEOTIDE SEQUENCE [LARGE SCALE GENOMIC DNA]</scope>
</reference>
<dbReference type="OrthoDB" id="826at10239"/>
<dbReference type="RefSeq" id="YP_009596752.1">
    <property type="nucleotide sequence ID" value="NC_041890.1"/>
</dbReference>
<evidence type="ECO:0000256" key="2">
    <source>
        <dbReference type="ARBA" id="ARBA00023009"/>
    </source>
</evidence>
<gene>
    <name evidence="4" type="primary">4</name>
    <name evidence="4" type="ORF">ANATOLE_4</name>
</gene>